<dbReference type="Proteomes" id="UP001303115">
    <property type="component" value="Unassembled WGS sequence"/>
</dbReference>
<comment type="caution">
    <text evidence="2">The sequence shown here is derived from an EMBL/GenBank/DDBJ whole genome shotgun (WGS) entry which is preliminary data.</text>
</comment>
<protein>
    <submittedName>
        <fullName evidence="2">Uncharacterized protein</fullName>
    </submittedName>
</protein>
<evidence type="ECO:0000256" key="1">
    <source>
        <dbReference type="SAM" id="MobiDB-lite"/>
    </source>
</evidence>
<name>A0AAN6SRR0_9PEZI</name>
<proteinExistence type="predicted"/>
<dbReference type="AlphaFoldDB" id="A0AAN6SRR0"/>
<evidence type="ECO:0000313" key="2">
    <source>
        <dbReference type="EMBL" id="KAK4039608.1"/>
    </source>
</evidence>
<reference evidence="3" key="1">
    <citation type="journal article" date="2023" name="Mol. Phylogenet. Evol.">
        <title>Genome-scale phylogeny and comparative genomics of the fungal order Sordariales.</title>
        <authorList>
            <person name="Hensen N."/>
            <person name="Bonometti L."/>
            <person name="Westerberg I."/>
            <person name="Brannstrom I.O."/>
            <person name="Guillou S."/>
            <person name="Cros-Aarteil S."/>
            <person name="Calhoun S."/>
            <person name="Haridas S."/>
            <person name="Kuo A."/>
            <person name="Mondo S."/>
            <person name="Pangilinan J."/>
            <person name="Riley R."/>
            <person name="LaButti K."/>
            <person name="Andreopoulos B."/>
            <person name="Lipzen A."/>
            <person name="Chen C."/>
            <person name="Yan M."/>
            <person name="Daum C."/>
            <person name="Ng V."/>
            <person name="Clum A."/>
            <person name="Steindorff A."/>
            <person name="Ohm R.A."/>
            <person name="Martin F."/>
            <person name="Silar P."/>
            <person name="Natvig D.O."/>
            <person name="Lalanne C."/>
            <person name="Gautier V."/>
            <person name="Ament-Velasquez S.L."/>
            <person name="Kruys A."/>
            <person name="Hutchinson M.I."/>
            <person name="Powell A.J."/>
            <person name="Barry K."/>
            <person name="Miller A.N."/>
            <person name="Grigoriev I.V."/>
            <person name="Debuchy R."/>
            <person name="Gladieux P."/>
            <person name="Hiltunen Thoren M."/>
            <person name="Johannesson H."/>
        </authorList>
    </citation>
    <scope>NUCLEOTIDE SEQUENCE [LARGE SCALE GENOMIC DNA]</scope>
    <source>
        <strain evidence="3">CBS 284.82</strain>
    </source>
</reference>
<accession>A0AAN6SRR0</accession>
<keyword evidence="3" id="KW-1185">Reference proteome</keyword>
<dbReference type="PANTHER" id="PTHR42085:SF8">
    <property type="entry name" value="F-BOX DOMAIN-CONTAINING PROTEIN"/>
    <property type="match status" value="1"/>
</dbReference>
<organism evidence="2 3">
    <name type="scientific">Parachaetomium inaequale</name>
    <dbReference type="NCBI Taxonomy" id="2588326"/>
    <lineage>
        <taxon>Eukaryota</taxon>
        <taxon>Fungi</taxon>
        <taxon>Dikarya</taxon>
        <taxon>Ascomycota</taxon>
        <taxon>Pezizomycotina</taxon>
        <taxon>Sordariomycetes</taxon>
        <taxon>Sordariomycetidae</taxon>
        <taxon>Sordariales</taxon>
        <taxon>Chaetomiaceae</taxon>
        <taxon>Parachaetomium</taxon>
    </lineage>
</organism>
<sequence>MPQAGPSKPFRARGRFQPSRACAPRPRGFPFFFALPAELRLRVYSLVFGEPKAIDVTGVCHHKPDLDLALLYVSKLISAETAHYFYSVNTFIMLEPCDAYTEDGDDLALNPAHNWFLSIGTNAFSLRNIHLHLRTERPIAYYTTALLPSLTSHAPNLTRLALVPEGHRILDTAYPTHGGASTAYRRAMHPNHVVTLTHWGMYRLCAALKDMDTGLRNLKVVQFGGRQDAKAMDRVCGVLRCRVQGIRGDVAARDLFGVMELWEEVEGWVLWYDAGAVPVPVGGRRVEVRRLTAVEGEEQEERDGGAGSVGVVEGKDDE</sequence>
<evidence type="ECO:0000313" key="3">
    <source>
        <dbReference type="Proteomes" id="UP001303115"/>
    </source>
</evidence>
<dbReference type="PANTHER" id="PTHR42085">
    <property type="entry name" value="F-BOX DOMAIN-CONTAINING PROTEIN"/>
    <property type="match status" value="1"/>
</dbReference>
<dbReference type="InterPro" id="IPR038883">
    <property type="entry name" value="AN11006-like"/>
</dbReference>
<dbReference type="EMBL" id="MU854396">
    <property type="protein sequence ID" value="KAK4039608.1"/>
    <property type="molecule type" value="Genomic_DNA"/>
</dbReference>
<feature type="region of interest" description="Disordered" evidence="1">
    <location>
        <begin position="295"/>
        <end position="318"/>
    </location>
</feature>
<gene>
    <name evidence="2" type="ORF">C8A01DRAFT_36391</name>
</gene>